<name>A0A964WWI6_9FLAO</name>
<organism evidence="2 3">
    <name type="scientific">Flagellimonas ochracea</name>
    <dbReference type="NCBI Taxonomy" id="2696472"/>
    <lineage>
        <taxon>Bacteria</taxon>
        <taxon>Pseudomonadati</taxon>
        <taxon>Bacteroidota</taxon>
        <taxon>Flavobacteriia</taxon>
        <taxon>Flavobacteriales</taxon>
        <taxon>Flavobacteriaceae</taxon>
        <taxon>Flagellimonas</taxon>
    </lineage>
</organism>
<dbReference type="RefSeq" id="WP_166522046.1">
    <property type="nucleotide sequence ID" value="NZ_JAAABI010000001.1"/>
</dbReference>
<keyword evidence="3" id="KW-1185">Reference proteome</keyword>
<accession>A0A964WWI6</accession>
<dbReference type="PROSITE" id="PS51257">
    <property type="entry name" value="PROKAR_LIPOPROTEIN"/>
    <property type="match status" value="1"/>
</dbReference>
<evidence type="ECO:0000313" key="2">
    <source>
        <dbReference type="EMBL" id="NAY90639.1"/>
    </source>
</evidence>
<evidence type="ECO:0000256" key="1">
    <source>
        <dbReference type="SAM" id="SignalP"/>
    </source>
</evidence>
<protein>
    <recommendedName>
        <fullName evidence="4">Lipoprotein</fullName>
    </recommendedName>
</protein>
<keyword evidence="1" id="KW-0732">Signal</keyword>
<evidence type="ECO:0000313" key="3">
    <source>
        <dbReference type="Proteomes" id="UP000667650"/>
    </source>
</evidence>
<feature type="signal peptide" evidence="1">
    <location>
        <begin position="1"/>
        <end position="27"/>
    </location>
</feature>
<dbReference type="InterPro" id="IPR046219">
    <property type="entry name" value="DUF6252"/>
</dbReference>
<comment type="caution">
    <text evidence="2">The sequence shown here is derived from an EMBL/GenBank/DDBJ whole genome shotgun (WGS) entry which is preliminary data.</text>
</comment>
<feature type="chain" id="PRO_5036867581" description="Lipoprotein" evidence="1">
    <location>
        <begin position="28"/>
        <end position="182"/>
    </location>
</feature>
<dbReference type="AlphaFoldDB" id="A0A964WWI6"/>
<dbReference type="Pfam" id="PF19765">
    <property type="entry name" value="DUF6252"/>
    <property type="match status" value="1"/>
</dbReference>
<dbReference type="Proteomes" id="UP000667650">
    <property type="component" value="Unassembled WGS sequence"/>
</dbReference>
<dbReference type="EMBL" id="JAAABI010000001">
    <property type="protein sequence ID" value="NAY90639.1"/>
    <property type="molecule type" value="Genomic_DNA"/>
</dbReference>
<sequence length="182" mass="19928">MKNLPFTQHLLPITLLTFYLLTLVACSNDDKPENPVDSLPPITQTGENTFACLINGKPFFSSSGRRASYTFADGAYTLSISGWRNDDIGLRSILLSCLDINGGVKEGAFPLTTRISNGYSARYTIGGGLTLDTGTKDENPGLLTITRFDLEEFIVSGTFEFSVIDDEGNTLNFTDGRFDLKF</sequence>
<gene>
    <name evidence="2" type="ORF">GTQ34_01795</name>
</gene>
<proteinExistence type="predicted"/>
<reference evidence="2" key="1">
    <citation type="submission" date="2020-01" db="EMBL/GenBank/DDBJ databases">
        <title>Muricauda ochracea sp. nov., isolated from a tidal flat of Garorim bay in Korea.</title>
        <authorList>
            <person name="Kim D."/>
            <person name="Yoo Y."/>
            <person name="Kim J.-J."/>
        </authorList>
    </citation>
    <scope>NUCLEOTIDE SEQUENCE</scope>
    <source>
        <strain evidence="2">JGD-17</strain>
    </source>
</reference>
<evidence type="ECO:0008006" key="4">
    <source>
        <dbReference type="Google" id="ProtNLM"/>
    </source>
</evidence>